<comment type="caution">
    <text evidence="5">The sequence shown here is derived from an EMBL/GenBank/DDBJ whole genome shotgun (WGS) entry which is preliminary data.</text>
</comment>
<gene>
    <name evidence="5" type="ORF">QFZ46_003820</name>
</gene>
<sequence length="523" mass="55506">MSDLEYRSFQVREAGPETRTFSGIAVPWDTPADIAGLYTERIERGAVTIPASGKVLLYSRHRDPIGLVTKWEDSDDGWRVEARISQTPTGDEAYTLLRDGVVDELSIGFVPIEHREDDETGDITRTRIEVRETSLVPFGAYGVDAAVTDVRSADNPTPSRERAVMPEDNTAAEVTELRAAVDEIDRKISTLAVRTDDAPSADTRSAGEILKAIVSGDESTIRAYEALYAERAYTGGTTADAIAKPEGIVNLVRIFDASSGVLADVFSTGTAPAKGNNIEFAEVGSNTIDVTEQAAEGDDITFGKVSITRRTAPIKTYAGGTQLTRQEIERATDVNMLTTSLEALATAAGARKKAVLRAAFNTLVTARRAIAADAGVVGLGATLAAGTAGNWEDALIDAALKFELENLSPEALIVSGTVFKKLRSLTVAGERVFRVGEKNNSGTLDLPGLAGDFAGIPVRLDSGQTGDSAVFVNERAIRAYDSPLVSLSDESLVNLSKSFAVYRYGAVAAEIPSGVVPVKLAAA</sequence>
<dbReference type="RefSeq" id="WP_307364137.1">
    <property type="nucleotide sequence ID" value="NZ_JAUSXK010000001.1"/>
</dbReference>
<proteinExistence type="predicted"/>
<protein>
    <submittedName>
        <fullName evidence="5">HK97 family phage prohead protease</fullName>
    </submittedName>
</protein>
<keyword evidence="3" id="KW-0378">Hydrolase</keyword>
<accession>A0ABU0PEA7</accession>
<evidence type="ECO:0000313" key="5">
    <source>
        <dbReference type="EMBL" id="MDQ0645660.1"/>
    </source>
</evidence>
<dbReference type="GO" id="GO:0006508">
    <property type="term" value="P:proteolysis"/>
    <property type="evidence" value="ECO:0007669"/>
    <property type="project" value="UniProtKB-KW"/>
</dbReference>
<dbReference type="EMBL" id="JAUSXK010000001">
    <property type="protein sequence ID" value="MDQ0645660.1"/>
    <property type="molecule type" value="Genomic_DNA"/>
</dbReference>
<keyword evidence="1" id="KW-1188">Viral release from host cell</keyword>
<evidence type="ECO:0000259" key="4">
    <source>
        <dbReference type="Pfam" id="PF04586"/>
    </source>
</evidence>
<evidence type="ECO:0000256" key="1">
    <source>
        <dbReference type="ARBA" id="ARBA00022612"/>
    </source>
</evidence>
<dbReference type="GO" id="GO:0008233">
    <property type="term" value="F:peptidase activity"/>
    <property type="evidence" value="ECO:0007669"/>
    <property type="project" value="UniProtKB-KW"/>
</dbReference>
<name>A0ABU0PEA7_9MICO</name>
<organism evidence="5 6">
    <name type="scientific">Microbacterium murale</name>
    <dbReference type="NCBI Taxonomy" id="1081040"/>
    <lineage>
        <taxon>Bacteria</taxon>
        <taxon>Bacillati</taxon>
        <taxon>Actinomycetota</taxon>
        <taxon>Actinomycetes</taxon>
        <taxon>Micrococcales</taxon>
        <taxon>Microbacteriaceae</taxon>
        <taxon>Microbacterium</taxon>
    </lineage>
</organism>
<keyword evidence="2 5" id="KW-0645">Protease</keyword>
<evidence type="ECO:0000313" key="6">
    <source>
        <dbReference type="Proteomes" id="UP001239085"/>
    </source>
</evidence>
<feature type="domain" description="Prohead serine protease" evidence="4">
    <location>
        <begin position="10"/>
        <end position="147"/>
    </location>
</feature>
<dbReference type="SUPFAM" id="SSF56563">
    <property type="entry name" value="Major capsid protein gp5"/>
    <property type="match status" value="1"/>
</dbReference>
<dbReference type="Proteomes" id="UP001239085">
    <property type="component" value="Unassembled WGS sequence"/>
</dbReference>
<evidence type="ECO:0000256" key="2">
    <source>
        <dbReference type="ARBA" id="ARBA00022670"/>
    </source>
</evidence>
<dbReference type="Pfam" id="PF04586">
    <property type="entry name" value="Peptidase_S78"/>
    <property type="match status" value="1"/>
</dbReference>
<dbReference type="InterPro" id="IPR054613">
    <property type="entry name" value="Peptidase_S78_dom"/>
</dbReference>
<reference evidence="5 6" key="1">
    <citation type="submission" date="2023-07" db="EMBL/GenBank/DDBJ databases">
        <title>Comparative genomics of wheat-associated soil bacteria to identify genetic determinants of phenazine resistance.</title>
        <authorList>
            <person name="Mouncey N."/>
        </authorList>
    </citation>
    <scope>NUCLEOTIDE SEQUENCE [LARGE SCALE GENOMIC DNA]</scope>
    <source>
        <strain evidence="5 6">W2I7</strain>
    </source>
</reference>
<keyword evidence="6" id="KW-1185">Reference proteome</keyword>
<evidence type="ECO:0000256" key="3">
    <source>
        <dbReference type="ARBA" id="ARBA00022801"/>
    </source>
</evidence>